<evidence type="ECO:0000313" key="11">
    <source>
        <dbReference type="EMBL" id="MCA9756954.1"/>
    </source>
</evidence>
<gene>
    <name evidence="11" type="primary">folP</name>
    <name evidence="11" type="ORF">KDA27_14210</name>
</gene>
<comment type="pathway">
    <text evidence="3 9">Cofactor biosynthesis; tetrahydrofolate biosynthesis; 7,8-dihydrofolate from 2-amino-4-hydroxy-6-hydroxymethyl-7,8-dihydropteridine diphosphate and 4-aminobenzoate: step 1/2.</text>
</comment>
<accession>A0A956ND15</accession>
<evidence type="ECO:0000256" key="1">
    <source>
        <dbReference type="ARBA" id="ARBA00000012"/>
    </source>
</evidence>
<comment type="caution">
    <text evidence="11">The sequence shown here is derived from an EMBL/GenBank/DDBJ whole genome shotgun (WGS) entry which is preliminary data.</text>
</comment>
<dbReference type="EC" id="2.5.1.15" evidence="4 9"/>
<keyword evidence="7 9" id="KW-0460">Magnesium</keyword>
<dbReference type="EMBL" id="JAGQHS010000074">
    <property type="protein sequence ID" value="MCA9756954.1"/>
    <property type="molecule type" value="Genomic_DNA"/>
</dbReference>
<evidence type="ECO:0000256" key="8">
    <source>
        <dbReference type="ARBA" id="ARBA00022909"/>
    </source>
</evidence>
<organism evidence="11 12">
    <name type="scientific">Eiseniibacteriota bacterium</name>
    <dbReference type="NCBI Taxonomy" id="2212470"/>
    <lineage>
        <taxon>Bacteria</taxon>
        <taxon>Candidatus Eiseniibacteriota</taxon>
    </lineage>
</organism>
<dbReference type="PROSITE" id="PS00792">
    <property type="entry name" value="DHPS_1"/>
    <property type="match status" value="1"/>
</dbReference>
<keyword evidence="5 9" id="KW-0808">Transferase</keyword>
<dbReference type="InterPro" id="IPR006390">
    <property type="entry name" value="DHP_synth_dom"/>
</dbReference>
<proteinExistence type="inferred from homology"/>
<evidence type="ECO:0000259" key="10">
    <source>
        <dbReference type="PROSITE" id="PS50972"/>
    </source>
</evidence>
<evidence type="ECO:0000256" key="4">
    <source>
        <dbReference type="ARBA" id="ARBA00012458"/>
    </source>
</evidence>
<evidence type="ECO:0000256" key="9">
    <source>
        <dbReference type="RuleBase" id="RU361205"/>
    </source>
</evidence>
<protein>
    <recommendedName>
        <fullName evidence="4 9">Dihydropteroate synthase</fullName>
        <shortName evidence="9">DHPS</shortName>
        <ecNumber evidence="4 9">2.5.1.15</ecNumber>
    </recommendedName>
    <alternativeName>
        <fullName evidence="9">Dihydropteroate pyrophosphorylase</fullName>
    </alternativeName>
</protein>
<dbReference type="InterPro" id="IPR011005">
    <property type="entry name" value="Dihydropteroate_synth-like_sf"/>
</dbReference>
<evidence type="ECO:0000256" key="7">
    <source>
        <dbReference type="ARBA" id="ARBA00022842"/>
    </source>
</evidence>
<reference evidence="11" key="2">
    <citation type="journal article" date="2021" name="Microbiome">
        <title>Successional dynamics and alternative stable states in a saline activated sludge microbial community over 9 years.</title>
        <authorList>
            <person name="Wang Y."/>
            <person name="Ye J."/>
            <person name="Ju F."/>
            <person name="Liu L."/>
            <person name="Boyd J.A."/>
            <person name="Deng Y."/>
            <person name="Parks D.H."/>
            <person name="Jiang X."/>
            <person name="Yin X."/>
            <person name="Woodcroft B.J."/>
            <person name="Tyson G.W."/>
            <person name="Hugenholtz P."/>
            <person name="Polz M.F."/>
            <person name="Zhang T."/>
        </authorList>
    </citation>
    <scope>NUCLEOTIDE SEQUENCE</scope>
    <source>
        <strain evidence="11">HKST-UBA02</strain>
    </source>
</reference>
<dbReference type="GO" id="GO:0046656">
    <property type="term" value="P:folic acid biosynthetic process"/>
    <property type="evidence" value="ECO:0007669"/>
    <property type="project" value="UniProtKB-KW"/>
</dbReference>
<dbReference type="Proteomes" id="UP000739538">
    <property type="component" value="Unassembled WGS sequence"/>
</dbReference>
<evidence type="ECO:0000256" key="3">
    <source>
        <dbReference type="ARBA" id="ARBA00004763"/>
    </source>
</evidence>
<comment type="similarity">
    <text evidence="9">Belongs to the DHPS family.</text>
</comment>
<dbReference type="PANTHER" id="PTHR20941">
    <property type="entry name" value="FOLATE SYNTHESIS PROTEINS"/>
    <property type="match status" value="1"/>
</dbReference>
<comment type="function">
    <text evidence="9">Catalyzes the condensation of para-aminobenzoate (pABA) with 6-hydroxymethyl-7,8-dihydropterin diphosphate (DHPt-PP) to form 7,8-dihydropteroate (H2Pte), the immediate precursor of folate derivatives.</text>
</comment>
<dbReference type="Pfam" id="PF00809">
    <property type="entry name" value="Pterin_bind"/>
    <property type="match status" value="1"/>
</dbReference>
<dbReference type="AlphaFoldDB" id="A0A956ND15"/>
<evidence type="ECO:0000256" key="5">
    <source>
        <dbReference type="ARBA" id="ARBA00022679"/>
    </source>
</evidence>
<evidence type="ECO:0000256" key="6">
    <source>
        <dbReference type="ARBA" id="ARBA00022723"/>
    </source>
</evidence>
<evidence type="ECO:0000256" key="2">
    <source>
        <dbReference type="ARBA" id="ARBA00001946"/>
    </source>
</evidence>
<dbReference type="PANTHER" id="PTHR20941:SF1">
    <property type="entry name" value="FOLIC ACID SYNTHESIS PROTEIN FOL1"/>
    <property type="match status" value="1"/>
</dbReference>
<dbReference type="PROSITE" id="PS50972">
    <property type="entry name" value="PTERIN_BINDING"/>
    <property type="match status" value="1"/>
</dbReference>
<keyword evidence="6 9" id="KW-0479">Metal-binding</keyword>
<dbReference type="GO" id="GO:0005829">
    <property type="term" value="C:cytosol"/>
    <property type="evidence" value="ECO:0007669"/>
    <property type="project" value="TreeGrafter"/>
</dbReference>
<reference evidence="11" key="1">
    <citation type="submission" date="2020-04" db="EMBL/GenBank/DDBJ databases">
        <authorList>
            <person name="Zhang T."/>
        </authorList>
    </citation>
    <scope>NUCLEOTIDE SEQUENCE</scope>
    <source>
        <strain evidence="11">HKST-UBA02</strain>
    </source>
</reference>
<dbReference type="InterPro" id="IPR000489">
    <property type="entry name" value="Pterin-binding_dom"/>
</dbReference>
<comment type="catalytic activity">
    <reaction evidence="1">
        <text>(7,8-dihydropterin-6-yl)methyl diphosphate + 4-aminobenzoate = 7,8-dihydropteroate + diphosphate</text>
        <dbReference type="Rhea" id="RHEA:19949"/>
        <dbReference type="ChEBI" id="CHEBI:17836"/>
        <dbReference type="ChEBI" id="CHEBI:17839"/>
        <dbReference type="ChEBI" id="CHEBI:33019"/>
        <dbReference type="ChEBI" id="CHEBI:72950"/>
        <dbReference type="EC" id="2.5.1.15"/>
    </reaction>
</comment>
<dbReference type="CDD" id="cd00739">
    <property type="entry name" value="DHPS"/>
    <property type="match status" value="1"/>
</dbReference>
<comment type="cofactor">
    <cofactor evidence="2 9">
        <name>Mg(2+)</name>
        <dbReference type="ChEBI" id="CHEBI:18420"/>
    </cofactor>
</comment>
<name>A0A956ND15_UNCEI</name>
<dbReference type="GO" id="GO:0046872">
    <property type="term" value="F:metal ion binding"/>
    <property type="evidence" value="ECO:0007669"/>
    <property type="project" value="UniProtKB-KW"/>
</dbReference>
<feature type="domain" description="Pterin-binding" evidence="10">
    <location>
        <begin position="33"/>
        <end position="287"/>
    </location>
</feature>
<dbReference type="NCBIfam" id="TIGR01496">
    <property type="entry name" value="DHPS"/>
    <property type="match status" value="1"/>
</dbReference>
<dbReference type="InterPro" id="IPR045031">
    <property type="entry name" value="DHP_synth-like"/>
</dbReference>
<evidence type="ECO:0000313" key="12">
    <source>
        <dbReference type="Proteomes" id="UP000739538"/>
    </source>
</evidence>
<dbReference type="GO" id="GO:0046654">
    <property type="term" value="P:tetrahydrofolate biosynthetic process"/>
    <property type="evidence" value="ECO:0007669"/>
    <property type="project" value="TreeGrafter"/>
</dbReference>
<dbReference type="SUPFAM" id="SSF51717">
    <property type="entry name" value="Dihydropteroate synthetase-like"/>
    <property type="match status" value="1"/>
</dbReference>
<dbReference type="Gene3D" id="3.20.20.20">
    <property type="entry name" value="Dihydropteroate synthase-like"/>
    <property type="match status" value="1"/>
</dbReference>
<keyword evidence="8 9" id="KW-0289">Folate biosynthesis</keyword>
<sequence>MRRETAAQDYAFAPRPRYHLRVQGREVALGDKTQVMAVLNVTPDSFSDGGRHDTPDAALRRLEEVWREGADWVDLGGESTRPGAPEVDTETEWARIGTVLVAAQRRGFPLPISIDTTKSEVARRALGAGAAAINDVSGLRFDPGIADLARDSRAVLFLMHMRGNPRTMQQDTHYTDLLGEIRASLSASIDVARSRGVTSDQIVVDPGIGFGKELDQNLELLGAVPALERLGRPVLIGASRKSFLGRILGLPPELRGAGSVSAHVGAVLAGAHFVRVHDVGATVEAVRVADEMLRVMRVRQTADP</sequence>
<dbReference type="GO" id="GO:0004156">
    <property type="term" value="F:dihydropteroate synthase activity"/>
    <property type="evidence" value="ECO:0007669"/>
    <property type="project" value="UniProtKB-EC"/>
</dbReference>